<sequence>MFKNILSKAKRVFEVPEIKPFQQVLDFKRPNEASKILLRSDQELGGFSTANFDVENGVGHFHGYLNLDPPPNRPDIMYSGYAMFRTKDHPKTYLGDENFWDWSPYHHVEMRVKGDNRKYFVNIQADSSIITDIYQHRLFLNNPGNWETVVIPIDDFVLTNWGNIQEQTGIERDRVKTIGIGLLDKQFGPFNLYIDYIKVLTAAGVKQRVKKNVNGADQEEDMFGGARV</sequence>
<name>A0A1E3P495_WICAA</name>
<dbReference type="Pfam" id="PF08547">
    <property type="entry name" value="CIA30"/>
    <property type="match status" value="1"/>
</dbReference>
<evidence type="ECO:0000256" key="1">
    <source>
        <dbReference type="ARBA" id="ARBA00004173"/>
    </source>
</evidence>
<dbReference type="InterPro" id="IPR008979">
    <property type="entry name" value="Galactose-bd-like_sf"/>
</dbReference>
<dbReference type="GO" id="GO:0051082">
    <property type="term" value="F:unfolded protein binding"/>
    <property type="evidence" value="ECO:0007669"/>
    <property type="project" value="TreeGrafter"/>
</dbReference>
<dbReference type="EMBL" id="KV454210">
    <property type="protein sequence ID" value="ODQ60118.1"/>
    <property type="molecule type" value="Genomic_DNA"/>
</dbReference>
<feature type="domain" description="NADH:ubiquinone oxidoreductase intermediate-associated protein 30" evidence="5">
    <location>
        <begin position="26"/>
        <end position="194"/>
    </location>
</feature>
<organism evidence="6 7">
    <name type="scientific">Wickerhamomyces anomalus (strain ATCC 58044 / CBS 1984 / NCYC 433 / NRRL Y-366-8)</name>
    <name type="common">Yeast</name>
    <name type="synonym">Hansenula anomala</name>
    <dbReference type="NCBI Taxonomy" id="683960"/>
    <lineage>
        <taxon>Eukaryota</taxon>
        <taxon>Fungi</taxon>
        <taxon>Dikarya</taxon>
        <taxon>Ascomycota</taxon>
        <taxon>Saccharomycotina</taxon>
        <taxon>Saccharomycetes</taxon>
        <taxon>Phaffomycetales</taxon>
        <taxon>Wickerhamomycetaceae</taxon>
        <taxon>Wickerhamomyces</taxon>
    </lineage>
</organism>
<evidence type="ECO:0000256" key="2">
    <source>
        <dbReference type="ARBA" id="ARBA00007884"/>
    </source>
</evidence>
<keyword evidence="7" id="KW-1185">Reference proteome</keyword>
<dbReference type="Proteomes" id="UP000094112">
    <property type="component" value="Unassembled WGS sequence"/>
</dbReference>
<proteinExistence type="inferred from homology"/>
<dbReference type="Gene3D" id="2.60.120.430">
    <property type="entry name" value="Galactose-binding lectin"/>
    <property type="match status" value="1"/>
</dbReference>
<dbReference type="GO" id="GO:0005739">
    <property type="term" value="C:mitochondrion"/>
    <property type="evidence" value="ECO:0007669"/>
    <property type="project" value="UniProtKB-SubCell"/>
</dbReference>
<dbReference type="GeneID" id="30202025"/>
<dbReference type="STRING" id="683960.A0A1E3P495"/>
<gene>
    <name evidence="6" type="ORF">WICANDRAFT_78736</name>
</gene>
<evidence type="ECO:0000313" key="7">
    <source>
        <dbReference type="Proteomes" id="UP000094112"/>
    </source>
</evidence>
<evidence type="ECO:0000259" key="5">
    <source>
        <dbReference type="Pfam" id="PF08547"/>
    </source>
</evidence>
<dbReference type="AlphaFoldDB" id="A0A1E3P495"/>
<evidence type="ECO:0000256" key="4">
    <source>
        <dbReference type="ARBA" id="ARBA00023186"/>
    </source>
</evidence>
<dbReference type="PANTHER" id="PTHR13194:SF18">
    <property type="entry name" value="COMPLEX I INTERMEDIATE-ASSOCIATED PROTEIN 30, MITOCHONDRIAL"/>
    <property type="match status" value="1"/>
</dbReference>
<reference evidence="6 7" key="1">
    <citation type="journal article" date="2016" name="Proc. Natl. Acad. Sci. U.S.A.">
        <title>Comparative genomics of biotechnologically important yeasts.</title>
        <authorList>
            <person name="Riley R."/>
            <person name="Haridas S."/>
            <person name="Wolfe K.H."/>
            <person name="Lopes M.R."/>
            <person name="Hittinger C.T."/>
            <person name="Goeker M."/>
            <person name="Salamov A.A."/>
            <person name="Wisecaver J.H."/>
            <person name="Long T.M."/>
            <person name="Calvey C.H."/>
            <person name="Aerts A.L."/>
            <person name="Barry K.W."/>
            <person name="Choi C."/>
            <person name="Clum A."/>
            <person name="Coughlan A.Y."/>
            <person name="Deshpande S."/>
            <person name="Douglass A.P."/>
            <person name="Hanson S.J."/>
            <person name="Klenk H.-P."/>
            <person name="LaButti K.M."/>
            <person name="Lapidus A."/>
            <person name="Lindquist E.A."/>
            <person name="Lipzen A.M."/>
            <person name="Meier-Kolthoff J.P."/>
            <person name="Ohm R.A."/>
            <person name="Otillar R.P."/>
            <person name="Pangilinan J.L."/>
            <person name="Peng Y."/>
            <person name="Rokas A."/>
            <person name="Rosa C.A."/>
            <person name="Scheuner C."/>
            <person name="Sibirny A.A."/>
            <person name="Slot J.C."/>
            <person name="Stielow J.B."/>
            <person name="Sun H."/>
            <person name="Kurtzman C.P."/>
            <person name="Blackwell M."/>
            <person name="Grigoriev I.V."/>
            <person name="Jeffries T.W."/>
        </authorList>
    </citation>
    <scope>NUCLEOTIDE SEQUENCE [LARGE SCALE GENOMIC DNA]</scope>
    <source>
        <strain evidence="7">ATCC 58044 / CBS 1984 / NCYC 433 / NRRL Y-366-8</strain>
    </source>
</reference>
<accession>A0A1E3P495</accession>
<keyword evidence="4" id="KW-0143">Chaperone</keyword>
<dbReference type="PANTHER" id="PTHR13194">
    <property type="entry name" value="COMPLEX I INTERMEDIATE-ASSOCIATED PROTEIN 30"/>
    <property type="match status" value="1"/>
</dbReference>
<dbReference type="OrthoDB" id="42561at2759"/>
<keyword evidence="3" id="KW-0496">Mitochondrion</keyword>
<dbReference type="GO" id="GO:0010257">
    <property type="term" value="P:NADH dehydrogenase complex assembly"/>
    <property type="evidence" value="ECO:0007669"/>
    <property type="project" value="TreeGrafter"/>
</dbReference>
<evidence type="ECO:0000256" key="3">
    <source>
        <dbReference type="ARBA" id="ARBA00023128"/>
    </source>
</evidence>
<protein>
    <recommendedName>
        <fullName evidence="5">NADH:ubiquinone oxidoreductase intermediate-associated protein 30 domain-containing protein</fullName>
    </recommendedName>
</protein>
<dbReference type="GO" id="GO:0006120">
    <property type="term" value="P:mitochondrial electron transport, NADH to ubiquinone"/>
    <property type="evidence" value="ECO:0007669"/>
    <property type="project" value="TreeGrafter"/>
</dbReference>
<dbReference type="RefSeq" id="XP_019039325.1">
    <property type="nucleotide sequence ID" value="XM_019184779.1"/>
</dbReference>
<dbReference type="SUPFAM" id="SSF49785">
    <property type="entry name" value="Galactose-binding domain-like"/>
    <property type="match status" value="1"/>
</dbReference>
<comment type="similarity">
    <text evidence="2">Belongs to the CIA30 family.</text>
</comment>
<evidence type="ECO:0000313" key="6">
    <source>
        <dbReference type="EMBL" id="ODQ60118.1"/>
    </source>
</evidence>
<comment type="subcellular location">
    <subcellularLocation>
        <location evidence="1">Mitochondrion</location>
    </subcellularLocation>
</comment>
<dbReference type="InterPro" id="IPR039131">
    <property type="entry name" value="NDUFAF1"/>
</dbReference>
<dbReference type="InterPro" id="IPR013857">
    <property type="entry name" value="NADH-UbQ_OxRdtase-assoc_prot30"/>
</dbReference>